<name>A0A224YB05_9ACAR</name>
<feature type="domain" description="BPTI/Kunitz inhibitor" evidence="6">
    <location>
        <begin position="100"/>
        <end position="150"/>
    </location>
</feature>
<dbReference type="PROSITE" id="PS50279">
    <property type="entry name" value="BPTI_KUNITZ_2"/>
    <property type="match status" value="3"/>
</dbReference>
<comment type="subcellular location">
    <subcellularLocation>
        <location evidence="1">Secreted</location>
    </subcellularLocation>
</comment>
<accession>A0A224YB05</accession>
<dbReference type="GO" id="GO:0005615">
    <property type="term" value="C:extracellular space"/>
    <property type="evidence" value="ECO:0007669"/>
    <property type="project" value="TreeGrafter"/>
</dbReference>
<dbReference type="EMBL" id="GFPF01000435">
    <property type="protein sequence ID" value="MAA11581.1"/>
    <property type="molecule type" value="Transcribed_RNA"/>
</dbReference>
<dbReference type="PANTHER" id="PTHR45938">
    <property type="entry name" value="ACP24A4-RELATED"/>
    <property type="match status" value="1"/>
</dbReference>
<dbReference type="CDD" id="cd00109">
    <property type="entry name" value="Kunitz-type"/>
    <property type="match status" value="1"/>
</dbReference>
<dbReference type="GO" id="GO:0050431">
    <property type="term" value="F:transforming growth factor beta binding"/>
    <property type="evidence" value="ECO:0007669"/>
    <property type="project" value="TreeGrafter"/>
</dbReference>
<dbReference type="InterPro" id="IPR036880">
    <property type="entry name" value="Kunitz_BPTI_sf"/>
</dbReference>
<keyword evidence="3 5" id="KW-0732">Signal</keyword>
<dbReference type="GO" id="GO:0004867">
    <property type="term" value="F:serine-type endopeptidase inhibitor activity"/>
    <property type="evidence" value="ECO:0007669"/>
    <property type="project" value="InterPro"/>
</dbReference>
<proteinExistence type="predicted"/>
<evidence type="ECO:0000256" key="4">
    <source>
        <dbReference type="ARBA" id="ARBA00023157"/>
    </source>
</evidence>
<evidence type="ECO:0000256" key="1">
    <source>
        <dbReference type="ARBA" id="ARBA00004613"/>
    </source>
</evidence>
<protein>
    <submittedName>
        <fullName evidence="7">Pancreatic trypsin inhibitor</fullName>
    </submittedName>
</protein>
<evidence type="ECO:0000256" key="2">
    <source>
        <dbReference type="ARBA" id="ARBA00022525"/>
    </source>
</evidence>
<feature type="chain" id="PRO_5012623784" evidence="5">
    <location>
        <begin position="19"/>
        <end position="255"/>
    </location>
</feature>
<dbReference type="Pfam" id="PF00014">
    <property type="entry name" value="Kunitz_BPTI"/>
    <property type="match status" value="3"/>
</dbReference>
<sequence>MKLVLTFLILISVNFIYGRTWFKDSKKENGIIKKQQKACSKAPFVGVCHPLNEAWYYDKNDNSCKMLKRGTCAGGNNLFPTLKRCTKSCIPLTPNNSPMCLQRPVIGSCAPIIVSWFYDERSDNCKMFNHTICGGGANMFLTEMKCQAICRLKKKPKPVCSLKPSPGRCFLAKKRWFFNEMDNTCREFSKKRCGSNDNAFSTKLKCLERCSYNKAPCVNCKQTIGNELPPVKTPGKPDQTTIRNDIPVYRTHNIP</sequence>
<dbReference type="SUPFAM" id="SSF57362">
    <property type="entry name" value="BPTI-like"/>
    <property type="match status" value="3"/>
</dbReference>
<keyword evidence="2" id="KW-0964">Secreted</keyword>
<evidence type="ECO:0000313" key="7">
    <source>
        <dbReference type="EMBL" id="MAA11581.1"/>
    </source>
</evidence>
<evidence type="ECO:0000256" key="5">
    <source>
        <dbReference type="SAM" id="SignalP"/>
    </source>
</evidence>
<evidence type="ECO:0000259" key="6">
    <source>
        <dbReference type="PROSITE" id="PS50279"/>
    </source>
</evidence>
<dbReference type="AlphaFoldDB" id="A0A224YB05"/>
<dbReference type="InterPro" id="IPR002223">
    <property type="entry name" value="Kunitz_BPTI"/>
</dbReference>
<dbReference type="Gene3D" id="4.10.410.10">
    <property type="entry name" value="Pancreatic trypsin inhibitor Kunitz domain"/>
    <property type="match status" value="3"/>
</dbReference>
<feature type="domain" description="BPTI/Kunitz inhibitor" evidence="6">
    <location>
        <begin position="160"/>
        <end position="210"/>
    </location>
</feature>
<feature type="domain" description="BPTI/Kunitz inhibitor" evidence="6">
    <location>
        <begin position="39"/>
        <end position="89"/>
    </location>
</feature>
<reference evidence="7" key="1">
    <citation type="journal article" date="2017" name="Parasit. Vectors">
        <title>Sialotranscriptomics of Rhipicephalus zambeziensis reveals intricate expression profiles of secretory proteins and suggests tight temporal transcriptional regulation during blood-feeding.</title>
        <authorList>
            <person name="de Castro M.H."/>
            <person name="de Klerk D."/>
            <person name="Pienaar R."/>
            <person name="Rees D.J.G."/>
            <person name="Mans B.J."/>
        </authorList>
    </citation>
    <scope>NUCLEOTIDE SEQUENCE</scope>
    <source>
        <tissue evidence="7">Salivary glands</tissue>
    </source>
</reference>
<dbReference type="PANTHER" id="PTHR45938:SF11">
    <property type="entry name" value="WAP, KAZAL, IMMUNOGLOBULIN, KUNITZ AND NTR DOMAIN-CONTAINING PROTEIN 2-LIKE"/>
    <property type="match status" value="1"/>
</dbReference>
<organism evidence="7">
    <name type="scientific">Rhipicephalus zambeziensis</name>
    <dbReference type="NCBI Taxonomy" id="60191"/>
    <lineage>
        <taxon>Eukaryota</taxon>
        <taxon>Metazoa</taxon>
        <taxon>Ecdysozoa</taxon>
        <taxon>Arthropoda</taxon>
        <taxon>Chelicerata</taxon>
        <taxon>Arachnida</taxon>
        <taxon>Acari</taxon>
        <taxon>Parasitiformes</taxon>
        <taxon>Ixodida</taxon>
        <taxon>Ixodoidea</taxon>
        <taxon>Ixodidae</taxon>
        <taxon>Rhipicephalinae</taxon>
        <taxon>Rhipicephalus</taxon>
        <taxon>Rhipicephalus</taxon>
    </lineage>
</organism>
<dbReference type="SMART" id="SM00131">
    <property type="entry name" value="KU"/>
    <property type="match status" value="3"/>
</dbReference>
<evidence type="ECO:0000256" key="3">
    <source>
        <dbReference type="ARBA" id="ARBA00022729"/>
    </source>
</evidence>
<feature type="signal peptide" evidence="5">
    <location>
        <begin position="1"/>
        <end position="18"/>
    </location>
</feature>
<dbReference type="GO" id="GO:0048019">
    <property type="term" value="F:receptor antagonist activity"/>
    <property type="evidence" value="ECO:0007669"/>
    <property type="project" value="TreeGrafter"/>
</dbReference>
<keyword evidence="4" id="KW-1015">Disulfide bond</keyword>